<sequence>MIVKTFDNGWGNNFPLKRYEQSIVQQYIQPAVEDSVPTVVINSVWYTGDYHQQVLAELRTMKFDRIIVVALLDAAIPRREWYDEFDVEVRCMGYYYGPDQVDLWAMFFDQYLDLPEVSWLTDHTTMDTAYMCLNRKPHWHRLQLYRQLESFNLLDRGMVSMGSNSGPAVRILPTDCEHDNHAPNASREHYGIPNDIASVGHLENWRRCFLNIVTETVFNINQNGFVSEKIYKPIAGCRPFLIYDSDGATKWLTDRGFETFTEDFKDICDLDLTHPGNIVPFLQQLCQQDSAYWQSKYVALRDKILYNKTHFTEYVKQQKLIVEKGIQCQI</sequence>
<evidence type="ECO:0000313" key="1">
    <source>
        <dbReference type="EMBL" id="CAB4138221.1"/>
    </source>
</evidence>
<proteinExistence type="predicted"/>
<protein>
    <submittedName>
        <fullName evidence="1">Uncharacterized protein</fullName>
    </submittedName>
</protein>
<organism evidence="1">
    <name type="scientific">uncultured Caudovirales phage</name>
    <dbReference type="NCBI Taxonomy" id="2100421"/>
    <lineage>
        <taxon>Viruses</taxon>
        <taxon>Duplodnaviria</taxon>
        <taxon>Heunggongvirae</taxon>
        <taxon>Uroviricota</taxon>
        <taxon>Caudoviricetes</taxon>
        <taxon>Peduoviridae</taxon>
        <taxon>Maltschvirus</taxon>
        <taxon>Maltschvirus maltsch</taxon>
    </lineage>
</organism>
<reference evidence="1" key="1">
    <citation type="submission" date="2020-04" db="EMBL/GenBank/DDBJ databases">
        <authorList>
            <person name="Chiriac C."/>
            <person name="Salcher M."/>
            <person name="Ghai R."/>
            <person name="Kavagutti S V."/>
        </authorList>
    </citation>
    <scope>NUCLEOTIDE SEQUENCE</scope>
</reference>
<name>A0A6J5LVX9_9CAUD</name>
<gene>
    <name evidence="1" type="ORF">UFOVP328_414</name>
</gene>
<dbReference type="EMBL" id="LR796341">
    <property type="protein sequence ID" value="CAB4138221.1"/>
    <property type="molecule type" value="Genomic_DNA"/>
</dbReference>
<accession>A0A6J5LVX9</accession>